<dbReference type="AlphaFoldDB" id="A0A538SKD0"/>
<dbReference type="InterPro" id="IPR006837">
    <property type="entry name" value="Divergent_DAC"/>
</dbReference>
<dbReference type="SUPFAM" id="SSF88713">
    <property type="entry name" value="Glycoside hydrolase/deacetylase"/>
    <property type="match status" value="1"/>
</dbReference>
<dbReference type="Gene3D" id="3.20.20.370">
    <property type="entry name" value="Glycoside hydrolase/deacetylase"/>
    <property type="match status" value="1"/>
</dbReference>
<dbReference type="Pfam" id="PF04748">
    <property type="entry name" value="Polysacc_deac_2"/>
    <property type="match status" value="1"/>
</dbReference>
<gene>
    <name evidence="1" type="ORF">E6K73_04880</name>
</gene>
<evidence type="ECO:0000313" key="1">
    <source>
        <dbReference type="EMBL" id="TMQ51833.1"/>
    </source>
</evidence>
<organism evidence="1 2">
    <name type="scientific">Eiseniibacteriota bacterium</name>
    <dbReference type="NCBI Taxonomy" id="2212470"/>
    <lineage>
        <taxon>Bacteria</taxon>
        <taxon>Candidatus Eiseniibacteriota</taxon>
    </lineage>
</organism>
<dbReference type="CDD" id="cd10936">
    <property type="entry name" value="CE4_DAC2"/>
    <property type="match status" value="1"/>
</dbReference>
<dbReference type="PANTHER" id="PTHR30105">
    <property type="entry name" value="UNCHARACTERIZED YIBQ-RELATED"/>
    <property type="match status" value="1"/>
</dbReference>
<evidence type="ECO:0000313" key="2">
    <source>
        <dbReference type="Proteomes" id="UP000320184"/>
    </source>
</evidence>
<comment type="caution">
    <text evidence="1">The sequence shown here is derived from an EMBL/GenBank/DDBJ whole genome shotgun (WGS) entry which is preliminary data.</text>
</comment>
<dbReference type="InterPro" id="IPR011330">
    <property type="entry name" value="Glyco_hydro/deAcase_b/a-brl"/>
</dbReference>
<dbReference type="EMBL" id="VBOT01000053">
    <property type="protein sequence ID" value="TMQ51833.1"/>
    <property type="molecule type" value="Genomic_DNA"/>
</dbReference>
<name>A0A538SKD0_UNCEI</name>
<dbReference type="GO" id="GO:0005975">
    <property type="term" value="P:carbohydrate metabolic process"/>
    <property type="evidence" value="ECO:0007669"/>
    <property type="project" value="InterPro"/>
</dbReference>
<protein>
    <submittedName>
        <fullName evidence="1">Divergent polysaccharide deacetylase family protein</fullName>
    </submittedName>
</protein>
<dbReference type="PANTHER" id="PTHR30105:SF2">
    <property type="entry name" value="DIVERGENT POLYSACCHARIDE DEACETYLASE SUPERFAMILY"/>
    <property type="match status" value="1"/>
</dbReference>
<sequence>MPKRPPQPSAPRATLALAAIALALFLGGEAFLLSRTDAGRIAAARYLHLGDPAKVTRMIGSQLHRALEAAEVSRDSVSESVVEGGPAPLRWRVGLGPGISALQANYSVSRFLAEEGAVVLSGRERPGDQGETVVTLLLGLPGRPTHELRLVQHPRGRVQAAGGRLAIVVFGFGEDVEQSGRFFDLPAPFAVALVPGGKTAAAQFRAARRRDREVVLHLPLEPINYPRVDPGPGTILVTMGPSKIADLVHRYLEQAGSVAAVANYSGSLATQDMTVMTSVFQELRRRDIPFLHVSAAAGSVCKPLASELGVRYVEPDAILDAEARPSRPQALEARWKRVLAEARHRGHMLVMVRATPLTLAWLPKALTPARLEGTQIVPLSALLQKSPEM</sequence>
<accession>A0A538SKD0</accession>
<dbReference type="Proteomes" id="UP000320184">
    <property type="component" value="Unassembled WGS sequence"/>
</dbReference>
<reference evidence="1 2" key="1">
    <citation type="journal article" date="2019" name="Nat. Microbiol.">
        <title>Mediterranean grassland soil C-N compound turnover is dependent on rainfall and depth, and is mediated by genomically divergent microorganisms.</title>
        <authorList>
            <person name="Diamond S."/>
            <person name="Andeer P.F."/>
            <person name="Li Z."/>
            <person name="Crits-Christoph A."/>
            <person name="Burstein D."/>
            <person name="Anantharaman K."/>
            <person name="Lane K.R."/>
            <person name="Thomas B.C."/>
            <person name="Pan C."/>
            <person name="Northen T.R."/>
            <person name="Banfield J.F."/>
        </authorList>
    </citation>
    <scope>NUCLEOTIDE SEQUENCE [LARGE SCALE GENOMIC DNA]</scope>
    <source>
        <strain evidence="1">WS_3</strain>
    </source>
</reference>
<proteinExistence type="predicted"/>